<sequence>MRMSTDTEYSNFTHKYGPRIHPDQVTIEILSLTRGEQTNIGGSEVRILIGPGVLLSPEPTEPLDSHLLTSLPPSLRFDRRAHLLAMRDLVSRLK</sequence>
<organism evidence="1 2">
    <name type="scientific">Elysia crispata</name>
    <name type="common">lettuce slug</name>
    <dbReference type="NCBI Taxonomy" id="231223"/>
    <lineage>
        <taxon>Eukaryota</taxon>
        <taxon>Metazoa</taxon>
        <taxon>Spiralia</taxon>
        <taxon>Lophotrochozoa</taxon>
        <taxon>Mollusca</taxon>
        <taxon>Gastropoda</taxon>
        <taxon>Heterobranchia</taxon>
        <taxon>Euthyneura</taxon>
        <taxon>Panpulmonata</taxon>
        <taxon>Sacoglossa</taxon>
        <taxon>Placobranchoidea</taxon>
        <taxon>Plakobranchidae</taxon>
        <taxon>Elysia</taxon>
    </lineage>
</organism>
<dbReference type="Proteomes" id="UP001283361">
    <property type="component" value="Unassembled WGS sequence"/>
</dbReference>
<gene>
    <name evidence="1" type="ORF">RRG08_027488</name>
</gene>
<reference evidence="1" key="1">
    <citation type="journal article" date="2023" name="G3 (Bethesda)">
        <title>A reference genome for the long-term kleptoplast-retaining sea slug Elysia crispata morphotype clarki.</title>
        <authorList>
            <person name="Eastman K.E."/>
            <person name="Pendleton A.L."/>
            <person name="Shaikh M.A."/>
            <person name="Suttiyut T."/>
            <person name="Ogas R."/>
            <person name="Tomko P."/>
            <person name="Gavelis G."/>
            <person name="Widhalm J.R."/>
            <person name="Wisecaver J.H."/>
        </authorList>
    </citation>
    <scope>NUCLEOTIDE SEQUENCE</scope>
    <source>
        <strain evidence="1">ECLA1</strain>
    </source>
</reference>
<name>A0AAE0YRG1_9GAST</name>
<evidence type="ECO:0000313" key="1">
    <source>
        <dbReference type="EMBL" id="KAK3755230.1"/>
    </source>
</evidence>
<accession>A0AAE0YRG1</accession>
<dbReference type="AlphaFoldDB" id="A0AAE0YRG1"/>
<evidence type="ECO:0000313" key="2">
    <source>
        <dbReference type="Proteomes" id="UP001283361"/>
    </source>
</evidence>
<protein>
    <submittedName>
        <fullName evidence="1">Uncharacterized protein</fullName>
    </submittedName>
</protein>
<comment type="caution">
    <text evidence="1">The sequence shown here is derived from an EMBL/GenBank/DDBJ whole genome shotgun (WGS) entry which is preliminary data.</text>
</comment>
<dbReference type="EMBL" id="JAWDGP010005603">
    <property type="protein sequence ID" value="KAK3755230.1"/>
    <property type="molecule type" value="Genomic_DNA"/>
</dbReference>
<proteinExistence type="predicted"/>
<keyword evidence="2" id="KW-1185">Reference proteome</keyword>